<organism evidence="1 2">
    <name type="scientific">Gardnerella vaginalis</name>
    <dbReference type="NCBI Taxonomy" id="2702"/>
    <lineage>
        <taxon>Bacteria</taxon>
        <taxon>Bacillati</taxon>
        <taxon>Actinomycetota</taxon>
        <taxon>Actinomycetes</taxon>
        <taxon>Bifidobacteriales</taxon>
        <taxon>Bifidobacteriaceae</taxon>
        <taxon>Gardnerella</taxon>
    </lineage>
</organism>
<gene>
    <name evidence="1" type="ORF">HMPREF3208_00840</name>
</gene>
<sequence length="52" mass="5862">MSVDESTLPEWRHTSIFCILSNKNIKGTHYKPFSNSAKTSAYGRAKPETDCL</sequence>
<evidence type="ECO:0000313" key="1">
    <source>
        <dbReference type="EMBL" id="KXA20260.1"/>
    </source>
</evidence>
<name>A0A133NVE1_GARVA</name>
<evidence type="ECO:0000313" key="2">
    <source>
        <dbReference type="Proteomes" id="UP000070687"/>
    </source>
</evidence>
<dbReference type="PATRIC" id="fig|2702.100.peg.820"/>
<reference evidence="1 2" key="1">
    <citation type="submission" date="2016-01" db="EMBL/GenBank/DDBJ databases">
        <authorList>
            <person name="Oliw E.H."/>
        </authorList>
    </citation>
    <scope>NUCLEOTIDE SEQUENCE [LARGE SCALE GENOMIC DNA]</scope>
    <source>
        <strain evidence="1 2">PSS_7772B</strain>
    </source>
</reference>
<dbReference type="EMBL" id="LRQB01000050">
    <property type="protein sequence ID" value="KXA20260.1"/>
    <property type="molecule type" value="Genomic_DNA"/>
</dbReference>
<dbReference type="Proteomes" id="UP000070687">
    <property type="component" value="Unassembled WGS sequence"/>
</dbReference>
<comment type="caution">
    <text evidence="1">The sequence shown here is derived from an EMBL/GenBank/DDBJ whole genome shotgun (WGS) entry which is preliminary data.</text>
</comment>
<dbReference type="AlphaFoldDB" id="A0A133NVE1"/>
<accession>A0A133NVE1</accession>
<proteinExistence type="predicted"/>
<protein>
    <submittedName>
        <fullName evidence="1">Uncharacterized protein</fullName>
    </submittedName>
</protein>